<protein>
    <submittedName>
        <fullName evidence="1">Stage V sporulation protein SpoVM</fullName>
    </submittedName>
</protein>
<name>A0A3S0R842_9BACI</name>
<accession>A0A3S0R842</accession>
<keyword evidence="2" id="KW-1185">Reference proteome</keyword>
<sequence>MRVYTFQLPKFVSSLTRSCINLFTGGGKKKNRKE</sequence>
<dbReference type="Proteomes" id="UP000287910">
    <property type="component" value="Unassembled WGS sequence"/>
</dbReference>
<reference evidence="1 2" key="1">
    <citation type="submission" date="2018-12" db="EMBL/GenBank/DDBJ databases">
        <title>Lysinibacillus antri sp. nov., isolated from a cave soil.</title>
        <authorList>
            <person name="Narsing Rao M.P."/>
            <person name="Zhang H."/>
            <person name="Dong Z.-Y."/>
            <person name="Niu X.-K."/>
            <person name="Zhang K."/>
            <person name="Fang B.-Z."/>
            <person name="Kang Y.-Q."/>
            <person name="Xiao M."/>
            <person name="Li W.-J."/>
        </authorList>
    </citation>
    <scope>NUCLEOTIDE SEQUENCE [LARGE SCALE GENOMIC DNA]</scope>
    <source>
        <strain evidence="1 2">SYSU K30002</strain>
    </source>
</reference>
<proteinExistence type="predicted"/>
<evidence type="ECO:0000313" key="2">
    <source>
        <dbReference type="Proteomes" id="UP000287910"/>
    </source>
</evidence>
<evidence type="ECO:0000313" key="1">
    <source>
        <dbReference type="EMBL" id="RUL55847.1"/>
    </source>
</evidence>
<gene>
    <name evidence="1" type="primary">spoVM</name>
    <name evidence="1" type="ORF">EK386_03255</name>
</gene>
<dbReference type="RefSeq" id="WP_126657594.1">
    <property type="nucleotide sequence ID" value="NZ_RYYR01000003.1"/>
</dbReference>
<dbReference type="NCBIfam" id="NF033436">
    <property type="entry name" value="SpoVM_broad"/>
    <property type="match status" value="1"/>
</dbReference>
<organism evidence="1 2">
    <name type="scientific">Lysinibacillus antri</name>
    <dbReference type="NCBI Taxonomy" id="2498145"/>
    <lineage>
        <taxon>Bacteria</taxon>
        <taxon>Bacillati</taxon>
        <taxon>Bacillota</taxon>
        <taxon>Bacilli</taxon>
        <taxon>Bacillales</taxon>
        <taxon>Bacillaceae</taxon>
        <taxon>Lysinibacillus</taxon>
    </lineage>
</organism>
<dbReference type="EMBL" id="RYYR01000003">
    <property type="protein sequence ID" value="RUL55847.1"/>
    <property type="molecule type" value="Genomic_DNA"/>
</dbReference>
<dbReference type="AlphaFoldDB" id="A0A3S0R842"/>
<comment type="caution">
    <text evidence="1">The sequence shown here is derived from an EMBL/GenBank/DDBJ whole genome shotgun (WGS) entry which is preliminary data.</text>
</comment>